<proteinExistence type="predicted"/>
<reference evidence="2" key="1">
    <citation type="journal article" date="2019" name="Int. J. Syst. Evol. Microbiol.">
        <title>The Global Catalogue of Microorganisms (GCM) 10K type strain sequencing project: providing services to taxonomists for standard genome sequencing and annotation.</title>
        <authorList>
            <consortium name="The Broad Institute Genomics Platform"/>
            <consortium name="The Broad Institute Genome Sequencing Center for Infectious Disease"/>
            <person name="Wu L."/>
            <person name="Ma J."/>
        </authorList>
    </citation>
    <scope>NUCLEOTIDE SEQUENCE [LARGE SCALE GENOMIC DNA]</scope>
    <source>
        <strain evidence="2">CCUG 59129</strain>
    </source>
</reference>
<name>A0ABW3HRL9_9BACL</name>
<evidence type="ECO:0000313" key="2">
    <source>
        <dbReference type="Proteomes" id="UP001596989"/>
    </source>
</evidence>
<dbReference type="SUPFAM" id="SSF63829">
    <property type="entry name" value="Calcium-dependent phosphotriesterase"/>
    <property type="match status" value="1"/>
</dbReference>
<dbReference type="RefSeq" id="WP_377564383.1">
    <property type="nucleotide sequence ID" value="NZ_JBHTJZ010000012.1"/>
</dbReference>
<dbReference type="EMBL" id="JBHTJZ010000012">
    <property type="protein sequence ID" value="MFD0960052.1"/>
    <property type="molecule type" value="Genomic_DNA"/>
</dbReference>
<sequence length="304" mass="34931">MVHAQRLEVSARTVNIQFPGRHTVYSEVDVSGTYLIAANRGLFLIRCGELTLLLRGNFYGITRDERSWYIYESVGKVGRILKLDEGFEREMEVKAEVAFADLPGWIHQIDMIDGSLVMTDTPNNRIIKWDFDAERWAEFYPLGKLDHKEQSANYGHINSIYKHEGSIYLVCHNQTVKTGRQSEILKVDSSFRVTERIVTDSSCAHNLIIHRGIRYHCDSTHQTLKAGGKAVFESQHFTRGLSISDNQIVIGGSVFMRREERHNGNGHLYVLHPDYSIRTSFLIPGMVQEVRRMDQRDYSFSECV</sequence>
<keyword evidence="2" id="KW-1185">Reference proteome</keyword>
<accession>A0ABW3HRL9</accession>
<evidence type="ECO:0000313" key="1">
    <source>
        <dbReference type="EMBL" id="MFD0960052.1"/>
    </source>
</evidence>
<organism evidence="1 2">
    <name type="scientific">Paenibacillus chungangensis</name>
    <dbReference type="NCBI Taxonomy" id="696535"/>
    <lineage>
        <taxon>Bacteria</taxon>
        <taxon>Bacillati</taxon>
        <taxon>Bacillota</taxon>
        <taxon>Bacilli</taxon>
        <taxon>Bacillales</taxon>
        <taxon>Paenibacillaceae</taxon>
        <taxon>Paenibacillus</taxon>
    </lineage>
</organism>
<dbReference type="Proteomes" id="UP001596989">
    <property type="component" value="Unassembled WGS sequence"/>
</dbReference>
<protein>
    <submittedName>
        <fullName evidence="1">Uncharacterized protein</fullName>
    </submittedName>
</protein>
<comment type="caution">
    <text evidence="1">The sequence shown here is derived from an EMBL/GenBank/DDBJ whole genome shotgun (WGS) entry which is preliminary data.</text>
</comment>
<gene>
    <name evidence="1" type="ORF">ACFQ2I_11665</name>
</gene>